<evidence type="ECO:0000313" key="2">
    <source>
        <dbReference type="EMBL" id="CAL1277244.1"/>
    </source>
</evidence>
<reference evidence="2 3" key="1">
    <citation type="submission" date="2024-04" db="EMBL/GenBank/DDBJ databases">
        <authorList>
            <person name="Rising A."/>
            <person name="Reimegard J."/>
            <person name="Sonavane S."/>
            <person name="Akerstrom W."/>
            <person name="Nylinder S."/>
            <person name="Hedman E."/>
            <person name="Kallberg Y."/>
        </authorList>
    </citation>
    <scope>NUCLEOTIDE SEQUENCE [LARGE SCALE GENOMIC DNA]</scope>
</reference>
<feature type="compositionally biased region" description="Basic and acidic residues" evidence="1">
    <location>
        <begin position="1"/>
        <end position="14"/>
    </location>
</feature>
<evidence type="ECO:0000313" key="3">
    <source>
        <dbReference type="Proteomes" id="UP001497382"/>
    </source>
</evidence>
<gene>
    <name evidence="2" type="ORF">LARSCL_LOCUS9113</name>
</gene>
<proteinExistence type="predicted"/>
<dbReference type="AlphaFoldDB" id="A0AAV2A1G2"/>
<feature type="compositionally biased region" description="Polar residues" evidence="1">
    <location>
        <begin position="16"/>
        <end position="28"/>
    </location>
</feature>
<feature type="region of interest" description="Disordered" evidence="1">
    <location>
        <begin position="68"/>
        <end position="90"/>
    </location>
</feature>
<feature type="region of interest" description="Disordered" evidence="1">
    <location>
        <begin position="1"/>
        <end position="43"/>
    </location>
</feature>
<dbReference type="EMBL" id="CAXIEN010000100">
    <property type="protein sequence ID" value="CAL1277244.1"/>
    <property type="molecule type" value="Genomic_DNA"/>
</dbReference>
<feature type="non-terminal residue" evidence="2">
    <location>
        <position position="182"/>
    </location>
</feature>
<organism evidence="2 3">
    <name type="scientific">Larinioides sclopetarius</name>
    <dbReference type="NCBI Taxonomy" id="280406"/>
    <lineage>
        <taxon>Eukaryota</taxon>
        <taxon>Metazoa</taxon>
        <taxon>Ecdysozoa</taxon>
        <taxon>Arthropoda</taxon>
        <taxon>Chelicerata</taxon>
        <taxon>Arachnida</taxon>
        <taxon>Araneae</taxon>
        <taxon>Araneomorphae</taxon>
        <taxon>Entelegynae</taxon>
        <taxon>Araneoidea</taxon>
        <taxon>Araneidae</taxon>
        <taxon>Larinioides</taxon>
    </lineage>
</organism>
<sequence length="182" mass="20460">FKEIAVFHSDEPGHLNDSNLSYATPETSRSPHEYIGYPESTGPYNLHNSEVLTRRRHSSNFSINSGCETPCEPRSDSEASYHGSENFDVDNGERSLISFRDSTQLLNSDIQQSVPEMLGVQNSQFYSNDSEPTQDYTRNSGPPPPYNFPHITEPIRVAKTPPPSYPACCKLNKVQRRSSYSP</sequence>
<comment type="caution">
    <text evidence="2">The sequence shown here is derived from an EMBL/GenBank/DDBJ whole genome shotgun (WGS) entry which is preliminary data.</text>
</comment>
<feature type="region of interest" description="Disordered" evidence="1">
    <location>
        <begin position="124"/>
        <end position="159"/>
    </location>
</feature>
<evidence type="ECO:0000256" key="1">
    <source>
        <dbReference type="SAM" id="MobiDB-lite"/>
    </source>
</evidence>
<dbReference type="Proteomes" id="UP001497382">
    <property type="component" value="Unassembled WGS sequence"/>
</dbReference>
<accession>A0AAV2A1G2</accession>
<name>A0AAV2A1G2_9ARAC</name>
<protein>
    <submittedName>
        <fullName evidence="2">Uncharacterized protein</fullName>
    </submittedName>
</protein>
<keyword evidence="3" id="KW-1185">Reference proteome</keyword>
<feature type="compositionally biased region" description="Polar residues" evidence="1">
    <location>
        <begin position="124"/>
        <end position="140"/>
    </location>
</feature>
<feature type="non-terminal residue" evidence="2">
    <location>
        <position position="1"/>
    </location>
</feature>